<protein>
    <submittedName>
        <fullName evidence="10">Family 83 integral membrane glycosyl transferase</fullName>
    </submittedName>
</protein>
<evidence type="ECO:0000256" key="2">
    <source>
        <dbReference type="ARBA" id="ARBA00022475"/>
    </source>
</evidence>
<feature type="transmembrane region" description="Helical" evidence="8">
    <location>
        <begin position="207"/>
        <end position="230"/>
    </location>
</feature>
<keyword evidence="6 8" id="KW-1133">Transmembrane helix</keyword>
<sequence length="517" mass="59573">MKGFSSWSWFLILLSATVFLGGLDFYSIYILDESKNAEAAREMWDSGNWFNPTFNGQPRYDKPPLHYFFMGVAYSILDVSEFSARIFSGIFGWLTGILIFLKVRNRLDEKAAQVSLFSFMISLQVLIQFRMSVPDPYLIFFLTAACLELESFLSNFNHPLKYLRRAAVFLALAFLAKGPVAVALVVIPLIAYLIIQNHSHRLKLKYFFDPIAIILFFGIGFSWYIGVYFLNGGDWLKEFFFTHNLSRYATPMEGHRGPFYLPILFCLIGFFPSSLVLLSSWRLKLLDIRWQPMILWSLLYVICVIVFFSFASTKLPHYIAPAFPFLSILLGSQFYTRPRNLFFKVVIFVGAFVLLALPIVLFYTQGLQKSYFEESFSLVWGIIPSILGVVAVYFAFLEKRVASYFSLGFGFLGFAFFLIGQLLPAIDAQNPVKRSKIHWQNETKLYYWKKINPAFPFQAKKVIPAWSDSSANQSDVLIITDRKVLDSFPLPYEEIFQGEDIFEGTEMVLIRPKSQDF</sequence>
<dbReference type="Proteomes" id="UP000050421">
    <property type="component" value="Unassembled WGS sequence"/>
</dbReference>
<comment type="subcellular location">
    <subcellularLocation>
        <location evidence="1">Cell membrane</location>
        <topology evidence="1">Multi-pass membrane protein</topology>
    </subcellularLocation>
</comment>
<feature type="domain" description="Glycosyltransferase RgtA/B/C/D-like" evidence="9">
    <location>
        <begin position="61"/>
        <end position="216"/>
    </location>
</feature>
<keyword evidence="4 10" id="KW-0808">Transferase</keyword>
<dbReference type="GO" id="GO:0016763">
    <property type="term" value="F:pentosyltransferase activity"/>
    <property type="evidence" value="ECO:0007669"/>
    <property type="project" value="TreeGrafter"/>
</dbReference>
<evidence type="ECO:0000313" key="11">
    <source>
        <dbReference type="Proteomes" id="UP000050421"/>
    </source>
</evidence>
<reference evidence="10 11" key="1">
    <citation type="submission" date="2015-09" db="EMBL/GenBank/DDBJ databases">
        <title>Identification and resolution of microdiversity through metagenomic sequencing of parallel consortia.</title>
        <authorList>
            <person name="Nelson W.C."/>
            <person name="Romine M.F."/>
            <person name="Lindemann S.R."/>
        </authorList>
    </citation>
    <scope>NUCLEOTIDE SEQUENCE [LARGE SCALE GENOMIC DNA]</scope>
    <source>
        <strain evidence="10">HL-49</strain>
    </source>
</reference>
<dbReference type="GO" id="GO:0009103">
    <property type="term" value="P:lipopolysaccharide biosynthetic process"/>
    <property type="evidence" value="ECO:0007669"/>
    <property type="project" value="UniProtKB-ARBA"/>
</dbReference>
<feature type="transmembrane region" description="Helical" evidence="8">
    <location>
        <begin position="341"/>
        <end position="364"/>
    </location>
</feature>
<feature type="transmembrane region" description="Helical" evidence="8">
    <location>
        <begin position="318"/>
        <end position="335"/>
    </location>
</feature>
<feature type="transmembrane region" description="Helical" evidence="8">
    <location>
        <begin position="402"/>
        <end position="426"/>
    </location>
</feature>
<gene>
    <name evidence="10" type="ORF">HLUCCX10_05390</name>
</gene>
<dbReference type="PATRIC" id="fig|1305737.6.peg.1738"/>
<keyword evidence="3" id="KW-0328">Glycosyltransferase</keyword>
<feature type="transmembrane region" description="Helical" evidence="8">
    <location>
        <begin position="168"/>
        <end position="195"/>
    </location>
</feature>
<feature type="transmembrane region" description="Helical" evidence="8">
    <location>
        <begin position="259"/>
        <end position="281"/>
    </location>
</feature>
<keyword evidence="2" id="KW-1003">Cell membrane</keyword>
<evidence type="ECO:0000256" key="1">
    <source>
        <dbReference type="ARBA" id="ARBA00004651"/>
    </source>
</evidence>
<feature type="transmembrane region" description="Helical" evidence="8">
    <location>
        <begin position="293"/>
        <end position="311"/>
    </location>
</feature>
<evidence type="ECO:0000256" key="5">
    <source>
        <dbReference type="ARBA" id="ARBA00022692"/>
    </source>
</evidence>
<dbReference type="GO" id="GO:0010041">
    <property type="term" value="P:response to iron(III) ion"/>
    <property type="evidence" value="ECO:0007669"/>
    <property type="project" value="TreeGrafter"/>
</dbReference>
<proteinExistence type="predicted"/>
<dbReference type="STRING" id="1305737.GCA_000526355_00022"/>
<dbReference type="InterPro" id="IPR038731">
    <property type="entry name" value="RgtA/B/C-like"/>
</dbReference>
<dbReference type="PANTHER" id="PTHR33908">
    <property type="entry name" value="MANNOSYLTRANSFERASE YKCB-RELATED"/>
    <property type="match status" value="1"/>
</dbReference>
<evidence type="ECO:0000313" key="10">
    <source>
        <dbReference type="EMBL" id="KPQ18604.1"/>
    </source>
</evidence>
<evidence type="ECO:0000259" key="9">
    <source>
        <dbReference type="Pfam" id="PF13231"/>
    </source>
</evidence>
<name>A0A0P7YSN1_9BACT</name>
<evidence type="ECO:0000256" key="6">
    <source>
        <dbReference type="ARBA" id="ARBA00022989"/>
    </source>
</evidence>
<dbReference type="PANTHER" id="PTHR33908:SF3">
    <property type="entry name" value="UNDECAPRENYL PHOSPHATE-ALPHA-4-AMINO-4-DEOXY-L-ARABINOSE ARABINOSYL TRANSFERASE"/>
    <property type="match status" value="1"/>
</dbReference>
<organism evidence="10 11">
    <name type="scientific">Algoriphagus marincola HL-49</name>
    <dbReference type="NCBI Taxonomy" id="1305737"/>
    <lineage>
        <taxon>Bacteria</taxon>
        <taxon>Pseudomonadati</taxon>
        <taxon>Bacteroidota</taxon>
        <taxon>Cytophagia</taxon>
        <taxon>Cytophagales</taxon>
        <taxon>Cyclobacteriaceae</taxon>
        <taxon>Algoriphagus</taxon>
    </lineage>
</organism>
<dbReference type="InterPro" id="IPR050297">
    <property type="entry name" value="LipidA_mod_glycosyltrf_83"/>
</dbReference>
<dbReference type="Pfam" id="PF13231">
    <property type="entry name" value="PMT_2"/>
    <property type="match status" value="1"/>
</dbReference>
<accession>A0A0P7YSN1</accession>
<feature type="transmembrane region" description="Helical" evidence="8">
    <location>
        <begin position="82"/>
        <end position="101"/>
    </location>
</feature>
<evidence type="ECO:0000256" key="4">
    <source>
        <dbReference type="ARBA" id="ARBA00022679"/>
    </source>
</evidence>
<feature type="transmembrane region" description="Helical" evidence="8">
    <location>
        <begin position="376"/>
        <end position="396"/>
    </location>
</feature>
<feature type="transmembrane region" description="Helical" evidence="8">
    <location>
        <begin position="7"/>
        <end position="31"/>
    </location>
</feature>
<evidence type="ECO:0000256" key="3">
    <source>
        <dbReference type="ARBA" id="ARBA00022676"/>
    </source>
</evidence>
<evidence type="ECO:0000256" key="8">
    <source>
        <dbReference type="SAM" id="Phobius"/>
    </source>
</evidence>
<dbReference type="EMBL" id="LJXT01000024">
    <property type="protein sequence ID" value="KPQ18604.1"/>
    <property type="molecule type" value="Genomic_DNA"/>
</dbReference>
<dbReference type="AlphaFoldDB" id="A0A0P7YSN1"/>
<evidence type="ECO:0000256" key="7">
    <source>
        <dbReference type="ARBA" id="ARBA00023136"/>
    </source>
</evidence>
<dbReference type="GO" id="GO:0005886">
    <property type="term" value="C:plasma membrane"/>
    <property type="evidence" value="ECO:0007669"/>
    <property type="project" value="UniProtKB-SubCell"/>
</dbReference>
<keyword evidence="5 8" id="KW-0812">Transmembrane</keyword>
<comment type="caution">
    <text evidence="10">The sequence shown here is derived from an EMBL/GenBank/DDBJ whole genome shotgun (WGS) entry which is preliminary data.</text>
</comment>
<feature type="transmembrane region" description="Helical" evidence="8">
    <location>
        <begin position="113"/>
        <end position="131"/>
    </location>
</feature>
<dbReference type="OrthoDB" id="9792789at2"/>
<keyword evidence="7 8" id="KW-0472">Membrane</keyword>
<dbReference type="eggNOG" id="COG1807">
    <property type="taxonomic scope" value="Bacteria"/>
</dbReference>